<dbReference type="RefSeq" id="XP_067491031.1">
    <property type="nucleotide sequence ID" value="XM_067632798.1"/>
</dbReference>
<sequence>MSSSGKKPNEQGPKYAVAKGRETGIFDRWGQAHSSTDKYPSNIHQKLPSRDAAEEALSVSGPSNTDTGPYYAVRNGRNPGIYRDWKSRGSGYGGGHDSTTEYGHTESCYGGRETDSGYGTGYGGYGGYYDSD</sequence>
<protein>
    <recommendedName>
        <fullName evidence="2">Ribonuclease H1 N-terminal domain-containing protein</fullName>
    </recommendedName>
</protein>
<dbReference type="InterPro" id="IPR011320">
    <property type="entry name" value="RNase_H1_N"/>
</dbReference>
<dbReference type="InterPro" id="IPR009027">
    <property type="entry name" value="Ribosomal_bL9/RNase_H1_N"/>
</dbReference>
<dbReference type="EMBL" id="SAEB01000006">
    <property type="protein sequence ID" value="RVD85487.1"/>
    <property type="molecule type" value="Genomic_DNA"/>
</dbReference>
<feature type="region of interest" description="Disordered" evidence="1">
    <location>
        <begin position="1"/>
        <end position="83"/>
    </location>
</feature>
<reference evidence="3 4" key="1">
    <citation type="submission" date="2019-01" db="EMBL/GenBank/DDBJ databases">
        <title>Intercellular communication is required for trap formation in the nematode-trapping fungus Duddingtonia flagrans.</title>
        <authorList>
            <person name="Youssar L."/>
            <person name="Wernet V."/>
            <person name="Hensel N."/>
            <person name="Hildebrandt H.-G."/>
            <person name="Fischer R."/>
        </authorList>
    </citation>
    <scope>NUCLEOTIDE SEQUENCE [LARGE SCALE GENOMIC DNA]</scope>
    <source>
        <strain evidence="3 4">CBS H-5679</strain>
    </source>
</reference>
<dbReference type="SUPFAM" id="SSF55658">
    <property type="entry name" value="L9 N-domain-like"/>
    <property type="match status" value="2"/>
</dbReference>
<comment type="caution">
    <text evidence="3">The sequence shown here is derived from an EMBL/GenBank/DDBJ whole genome shotgun (WGS) entry which is preliminary data.</text>
</comment>
<dbReference type="Proteomes" id="UP000283090">
    <property type="component" value="Unassembled WGS sequence"/>
</dbReference>
<dbReference type="AlphaFoldDB" id="A0A437A365"/>
<proteinExistence type="predicted"/>
<feature type="compositionally biased region" description="Polar residues" evidence="1">
    <location>
        <begin position="32"/>
        <end position="44"/>
    </location>
</feature>
<dbReference type="Pfam" id="PF01693">
    <property type="entry name" value="Cauli_VI"/>
    <property type="match status" value="2"/>
</dbReference>
<dbReference type="InterPro" id="IPR037056">
    <property type="entry name" value="RNase_H1_N_sf"/>
</dbReference>
<evidence type="ECO:0000313" key="3">
    <source>
        <dbReference type="EMBL" id="RVD85487.1"/>
    </source>
</evidence>
<evidence type="ECO:0000256" key="1">
    <source>
        <dbReference type="SAM" id="MobiDB-lite"/>
    </source>
</evidence>
<feature type="domain" description="Ribonuclease H1 N-terminal" evidence="2">
    <location>
        <begin position="15"/>
        <end position="55"/>
    </location>
</feature>
<accession>A0A437A365</accession>
<dbReference type="GeneID" id="93586119"/>
<keyword evidence="4" id="KW-1185">Reference proteome</keyword>
<dbReference type="Gene3D" id="3.40.970.10">
    <property type="entry name" value="Ribonuclease H1, N-terminal domain"/>
    <property type="match status" value="2"/>
</dbReference>
<dbReference type="OrthoDB" id="407198at2759"/>
<feature type="domain" description="Ribonuclease H1 N-terminal" evidence="2">
    <location>
        <begin position="69"/>
        <end position="86"/>
    </location>
</feature>
<gene>
    <name evidence="3" type="ORF">DFL_003808</name>
</gene>
<name>A0A437A365_ARTFL</name>
<organism evidence="3 4">
    <name type="scientific">Arthrobotrys flagrans</name>
    <name type="common">Nematode-trapping fungus</name>
    <name type="synonym">Trichothecium flagrans</name>
    <dbReference type="NCBI Taxonomy" id="97331"/>
    <lineage>
        <taxon>Eukaryota</taxon>
        <taxon>Fungi</taxon>
        <taxon>Dikarya</taxon>
        <taxon>Ascomycota</taxon>
        <taxon>Pezizomycotina</taxon>
        <taxon>Orbiliomycetes</taxon>
        <taxon>Orbiliales</taxon>
        <taxon>Orbiliaceae</taxon>
        <taxon>Arthrobotrys</taxon>
    </lineage>
</organism>
<dbReference type="VEuPathDB" id="FungiDB:DFL_003808"/>
<evidence type="ECO:0000259" key="2">
    <source>
        <dbReference type="Pfam" id="PF01693"/>
    </source>
</evidence>
<evidence type="ECO:0000313" key="4">
    <source>
        <dbReference type="Proteomes" id="UP000283090"/>
    </source>
</evidence>